<evidence type="ECO:0000313" key="1">
    <source>
        <dbReference type="EMBL" id="KPJ07642.1"/>
    </source>
</evidence>
<dbReference type="Proteomes" id="UP000053240">
    <property type="component" value="Unassembled WGS sequence"/>
</dbReference>
<dbReference type="EMBL" id="KQ461181">
    <property type="protein sequence ID" value="KPJ07642.1"/>
    <property type="molecule type" value="Genomic_DNA"/>
</dbReference>
<reference evidence="1 2" key="1">
    <citation type="journal article" date="2015" name="Nat. Commun.">
        <title>Outbred genome sequencing and CRISPR/Cas9 gene editing in butterflies.</title>
        <authorList>
            <person name="Li X."/>
            <person name="Fan D."/>
            <person name="Zhang W."/>
            <person name="Liu G."/>
            <person name="Zhang L."/>
            <person name="Zhao L."/>
            <person name="Fang X."/>
            <person name="Chen L."/>
            <person name="Dong Y."/>
            <person name="Chen Y."/>
            <person name="Ding Y."/>
            <person name="Zhao R."/>
            <person name="Feng M."/>
            <person name="Zhu Y."/>
            <person name="Feng Y."/>
            <person name="Jiang X."/>
            <person name="Zhu D."/>
            <person name="Xiang H."/>
            <person name="Feng X."/>
            <person name="Li S."/>
            <person name="Wang J."/>
            <person name="Zhang G."/>
            <person name="Kronforst M.R."/>
            <person name="Wang W."/>
        </authorList>
    </citation>
    <scope>NUCLEOTIDE SEQUENCE [LARGE SCALE GENOMIC DNA]</scope>
    <source>
        <strain evidence="1">Ya'a_city_454_Pm</strain>
        <tissue evidence="1">Whole body</tissue>
    </source>
</reference>
<dbReference type="AlphaFoldDB" id="A0A194QQ72"/>
<dbReference type="Gene3D" id="1.20.120.20">
    <property type="entry name" value="Apolipoprotein"/>
    <property type="match status" value="1"/>
</dbReference>
<evidence type="ECO:0000313" key="2">
    <source>
        <dbReference type="Proteomes" id="UP000053240"/>
    </source>
</evidence>
<name>A0A194QQ72_PAPMA</name>
<proteinExistence type="predicted"/>
<gene>
    <name evidence="1" type="ORF">RR48_11198</name>
</gene>
<organism evidence="1 2">
    <name type="scientific">Papilio machaon</name>
    <name type="common">Old World swallowtail butterfly</name>
    <dbReference type="NCBI Taxonomy" id="76193"/>
    <lineage>
        <taxon>Eukaryota</taxon>
        <taxon>Metazoa</taxon>
        <taxon>Ecdysozoa</taxon>
        <taxon>Arthropoda</taxon>
        <taxon>Hexapoda</taxon>
        <taxon>Insecta</taxon>
        <taxon>Pterygota</taxon>
        <taxon>Neoptera</taxon>
        <taxon>Endopterygota</taxon>
        <taxon>Lepidoptera</taxon>
        <taxon>Glossata</taxon>
        <taxon>Ditrysia</taxon>
        <taxon>Papilionoidea</taxon>
        <taxon>Papilionidae</taxon>
        <taxon>Papilioninae</taxon>
        <taxon>Papilio</taxon>
    </lineage>
</organism>
<accession>A0A194QQ72</accession>
<keyword evidence="2" id="KW-1185">Reference proteome</keyword>
<protein>
    <submittedName>
        <fullName evidence="1">Uncharacterized protein</fullName>
    </submittedName>
</protein>
<sequence length="143" mass="16101">MTENISAFVTKDVSPASTRPNILESFQVNIDQLRECVDQSLARAASEVNEKQLEPILSVIGDQLNRISKAIHCFVKRDAEPSTTENYLEQIKNQIQEISKRISGKVSEAFDPDQLKKGFNDAIDKLSNVLEPNKKNENKEQQA</sequence>
<dbReference type="InParanoid" id="A0A194QQ72"/>